<keyword evidence="8" id="KW-0687">Ribonucleoprotein</keyword>
<evidence type="ECO:0000256" key="3">
    <source>
        <dbReference type="ARBA" id="ARBA00022603"/>
    </source>
</evidence>
<evidence type="ECO:0000256" key="2">
    <source>
        <dbReference type="ARBA" id="ARBA00022490"/>
    </source>
</evidence>
<evidence type="ECO:0000256" key="7">
    <source>
        <dbReference type="SAM" id="MobiDB-lite"/>
    </source>
</evidence>
<proteinExistence type="inferred from homology"/>
<feature type="region of interest" description="Disordered" evidence="7">
    <location>
        <begin position="1"/>
        <end position="24"/>
    </location>
</feature>
<keyword evidence="2 6" id="KW-0963">Cytoplasm</keyword>
<evidence type="ECO:0000256" key="1">
    <source>
        <dbReference type="ARBA" id="ARBA00009741"/>
    </source>
</evidence>
<dbReference type="RefSeq" id="WP_145149985.1">
    <property type="nucleotide sequence ID" value="NZ_VNIM01000025.1"/>
</dbReference>
<dbReference type="PANTHER" id="PTHR43648:SF1">
    <property type="entry name" value="ELECTRON TRANSFER FLAVOPROTEIN BETA SUBUNIT LYSINE METHYLTRANSFERASE"/>
    <property type="match status" value="1"/>
</dbReference>
<feature type="binding site" evidence="6">
    <location>
        <position position="161"/>
    </location>
    <ligand>
        <name>S-adenosyl-L-methionine</name>
        <dbReference type="ChEBI" id="CHEBI:59789"/>
    </ligand>
</feature>
<dbReference type="Pfam" id="PF06325">
    <property type="entry name" value="PrmA"/>
    <property type="match status" value="1"/>
</dbReference>
<comment type="function">
    <text evidence="6">Methylates ribosomal protein L11.</text>
</comment>
<reference evidence="8 9" key="1">
    <citation type="submission" date="2019-07" db="EMBL/GenBank/DDBJ databases">
        <title>Sphingomonas solaris sp. nov., isolated from a solar panel from Boston, Massachusetts.</title>
        <authorList>
            <person name="Tanner K."/>
            <person name="Pascual J."/>
            <person name="Mancuso C."/>
            <person name="Pereto J."/>
            <person name="Khalil A."/>
            <person name="Vilanova C."/>
        </authorList>
    </citation>
    <scope>NUCLEOTIDE SEQUENCE [LARGE SCALE GENOMIC DNA]</scope>
    <source>
        <strain evidence="8 9">R4DWN</strain>
    </source>
</reference>
<sequence length="326" mass="34493">MSARPPRDEPKGDGITGFPFDAPREGSWKLSLPCTKAEAEVLAGDLPQLALLDEPPVLMTSEPDPAAPDAWRLDAYVEAKPDAAMIALVAGLVPSAAGTPPVIEHIPEDDWVTLSQAGLAPIRAGRFYVRTPSSTEVPPEDMIAFTIEAGRAFGTGHHETTTGCLTMLDRMRSAGLHFDDIVDVGTGTGLLAFAALRLWPRARVAASDIDPVAIDVTAENCMVNRVAVGRGRGRIELVTAPGLAHARLRARTPYDLIVANILAGPLIELAPVLGGALAPGGSLILAGLLDTQADAVTAAYRRQGLFAADRITLGDWPTLRLEKARR</sequence>
<dbReference type="Proteomes" id="UP000318681">
    <property type="component" value="Unassembled WGS sequence"/>
</dbReference>
<keyword evidence="3 6" id="KW-0489">Methyltransferase</keyword>
<dbReference type="InterPro" id="IPR004498">
    <property type="entry name" value="Ribosomal_PrmA_MeTrfase"/>
</dbReference>
<dbReference type="SUPFAM" id="SSF53335">
    <property type="entry name" value="S-adenosyl-L-methionine-dependent methyltransferases"/>
    <property type="match status" value="1"/>
</dbReference>
<keyword evidence="9" id="KW-1185">Reference proteome</keyword>
<evidence type="ECO:0000256" key="5">
    <source>
        <dbReference type="ARBA" id="ARBA00022691"/>
    </source>
</evidence>
<organism evidence="8 9">
    <name type="scientific">Alterirhizorhabdus solaris</name>
    <dbReference type="NCBI Taxonomy" id="2529389"/>
    <lineage>
        <taxon>Bacteria</taxon>
        <taxon>Pseudomonadati</taxon>
        <taxon>Pseudomonadota</taxon>
        <taxon>Alphaproteobacteria</taxon>
        <taxon>Sphingomonadales</taxon>
        <taxon>Rhizorhabdaceae</taxon>
        <taxon>Alterirhizorhabdus</taxon>
    </lineage>
</organism>
<evidence type="ECO:0000313" key="8">
    <source>
        <dbReference type="EMBL" id="TVV75067.1"/>
    </source>
</evidence>
<gene>
    <name evidence="6" type="primary">prmA</name>
    <name evidence="8" type="ORF">FOY91_08275</name>
</gene>
<keyword evidence="5 6" id="KW-0949">S-adenosyl-L-methionine</keyword>
<keyword evidence="8" id="KW-0689">Ribosomal protein</keyword>
<dbReference type="InterPro" id="IPR050078">
    <property type="entry name" value="Ribosomal_L11_MeTrfase_PrmA"/>
</dbReference>
<comment type="catalytic activity">
    <reaction evidence="6">
        <text>L-lysyl-[protein] + 3 S-adenosyl-L-methionine = N(6),N(6),N(6)-trimethyl-L-lysyl-[protein] + 3 S-adenosyl-L-homocysteine + 3 H(+)</text>
        <dbReference type="Rhea" id="RHEA:54192"/>
        <dbReference type="Rhea" id="RHEA-COMP:9752"/>
        <dbReference type="Rhea" id="RHEA-COMP:13826"/>
        <dbReference type="ChEBI" id="CHEBI:15378"/>
        <dbReference type="ChEBI" id="CHEBI:29969"/>
        <dbReference type="ChEBI" id="CHEBI:57856"/>
        <dbReference type="ChEBI" id="CHEBI:59789"/>
        <dbReference type="ChEBI" id="CHEBI:61961"/>
    </reaction>
</comment>
<dbReference type="GO" id="GO:0005737">
    <property type="term" value="C:cytoplasm"/>
    <property type="evidence" value="ECO:0007669"/>
    <property type="project" value="UniProtKB-SubCell"/>
</dbReference>
<feature type="binding site" evidence="6">
    <location>
        <position position="185"/>
    </location>
    <ligand>
        <name>S-adenosyl-L-methionine</name>
        <dbReference type="ChEBI" id="CHEBI:59789"/>
    </ligand>
</feature>
<comment type="caution">
    <text evidence="8">The sequence shown here is derived from an EMBL/GenBank/DDBJ whole genome shotgun (WGS) entry which is preliminary data.</text>
</comment>
<comment type="subcellular location">
    <subcellularLocation>
        <location evidence="6">Cytoplasm</location>
    </subcellularLocation>
</comment>
<feature type="binding site" evidence="6">
    <location>
        <position position="260"/>
    </location>
    <ligand>
        <name>S-adenosyl-L-methionine</name>
        <dbReference type="ChEBI" id="CHEBI:59789"/>
    </ligand>
</feature>
<accession>A0A558R6R6</accession>
<evidence type="ECO:0000256" key="4">
    <source>
        <dbReference type="ARBA" id="ARBA00022679"/>
    </source>
</evidence>
<dbReference type="HAMAP" id="MF_00735">
    <property type="entry name" value="Methyltr_PrmA"/>
    <property type="match status" value="1"/>
</dbReference>
<dbReference type="Gene3D" id="3.40.50.150">
    <property type="entry name" value="Vaccinia Virus protein VP39"/>
    <property type="match status" value="1"/>
</dbReference>
<dbReference type="InterPro" id="IPR029063">
    <property type="entry name" value="SAM-dependent_MTases_sf"/>
</dbReference>
<dbReference type="EC" id="2.1.1.-" evidence="6"/>
<comment type="similarity">
    <text evidence="1 6">Belongs to the methyltransferase superfamily. PrmA family.</text>
</comment>
<dbReference type="CDD" id="cd02440">
    <property type="entry name" value="AdoMet_MTases"/>
    <property type="match status" value="1"/>
</dbReference>
<feature type="compositionally biased region" description="Basic and acidic residues" evidence="7">
    <location>
        <begin position="1"/>
        <end position="12"/>
    </location>
</feature>
<keyword evidence="4 6" id="KW-0808">Transferase</keyword>
<protein>
    <recommendedName>
        <fullName evidence="6">Ribosomal protein L11 methyltransferase</fullName>
        <shortName evidence="6">L11 Mtase</shortName>
        <ecNumber evidence="6">2.1.1.-</ecNumber>
    </recommendedName>
</protein>
<dbReference type="PANTHER" id="PTHR43648">
    <property type="entry name" value="ELECTRON TRANSFER FLAVOPROTEIN BETA SUBUNIT LYSINE METHYLTRANSFERASE"/>
    <property type="match status" value="1"/>
</dbReference>
<name>A0A558R6R6_9SPHN</name>
<dbReference type="OrthoDB" id="9785995at2"/>
<dbReference type="AlphaFoldDB" id="A0A558R6R6"/>
<evidence type="ECO:0000256" key="6">
    <source>
        <dbReference type="HAMAP-Rule" id="MF_00735"/>
    </source>
</evidence>
<dbReference type="GO" id="GO:0032259">
    <property type="term" value="P:methylation"/>
    <property type="evidence" value="ECO:0007669"/>
    <property type="project" value="UniProtKB-KW"/>
</dbReference>
<dbReference type="EMBL" id="VNIM01000025">
    <property type="protein sequence ID" value="TVV75067.1"/>
    <property type="molecule type" value="Genomic_DNA"/>
</dbReference>
<feature type="binding site" evidence="6">
    <location>
        <position position="208"/>
    </location>
    <ligand>
        <name>S-adenosyl-L-methionine</name>
        <dbReference type="ChEBI" id="CHEBI:59789"/>
    </ligand>
</feature>
<evidence type="ECO:0000313" key="9">
    <source>
        <dbReference type="Proteomes" id="UP000318681"/>
    </source>
</evidence>
<dbReference type="GO" id="GO:0005840">
    <property type="term" value="C:ribosome"/>
    <property type="evidence" value="ECO:0007669"/>
    <property type="project" value="UniProtKB-KW"/>
</dbReference>
<dbReference type="GO" id="GO:0016279">
    <property type="term" value="F:protein-lysine N-methyltransferase activity"/>
    <property type="evidence" value="ECO:0007669"/>
    <property type="project" value="RHEA"/>
</dbReference>